<dbReference type="PANTHER" id="PTHR43158:SF10">
    <property type="entry name" value="ABC TRANSPORTER ATP-BINDING PROTEIN YTRB"/>
    <property type="match status" value="1"/>
</dbReference>
<dbReference type="SUPFAM" id="SSF52540">
    <property type="entry name" value="P-loop containing nucleoside triphosphate hydrolases"/>
    <property type="match status" value="1"/>
</dbReference>
<dbReference type="Pfam" id="PF00005">
    <property type="entry name" value="ABC_tran"/>
    <property type="match status" value="1"/>
</dbReference>
<dbReference type="InterPro" id="IPR003439">
    <property type="entry name" value="ABC_transporter-like_ATP-bd"/>
</dbReference>
<evidence type="ECO:0000259" key="3">
    <source>
        <dbReference type="PROSITE" id="PS50893"/>
    </source>
</evidence>
<evidence type="ECO:0000313" key="5">
    <source>
        <dbReference type="Proteomes" id="UP000184139"/>
    </source>
</evidence>
<accession>A0A1M5YTD3</accession>
<dbReference type="GO" id="GO:0016887">
    <property type="term" value="F:ATP hydrolysis activity"/>
    <property type="evidence" value="ECO:0007669"/>
    <property type="project" value="InterPro"/>
</dbReference>
<organism evidence="4 5">
    <name type="scientific">Desulfofustis glycolicus DSM 9705</name>
    <dbReference type="NCBI Taxonomy" id="1121409"/>
    <lineage>
        <taxon>Bacteria</taxon>
        <taxon>Pseudomonadati</taxon>
        <taxon>Thermodesulfobacteriota</taxon>
        <taxon>Desulfobulbia</taxon>
        <taxon>Desulfobulbales</taxon>
        <taxon>Desulfocapsaceae</taxon>
        <taxon>Desulfofustis</taxon>
    </lineage>
</organism>
<proteinExistence type="predicted"/>
<dbReference type="PANTHER" id="PTHR43158">
    <property type="entry name" value="SKFA PEPTIDE EXPORT ATP-BINDING PROTEIN SKFE"/>
    <property type="match status" value="1"/>
</dbReference>
<keyword evidence="2 4" id="KW-0067">ATP-binding</keyword>
<dbReference type="InterPro" id="IPR027417">
    <property type="entry name" value="P-loop_NTPase"/>
</dbReference>
<dbReference type="OrthoDB" id="9809450at2"/>
<protein>
    <submittedName>
        <fullName evidence="4">ABC-2 type transport system ATP-binding protein</fullName>
    </submittedName>
</protein>
<evidence type="ECO:0000256" key="2">
    <source>
        <dbReference type="ARBA" id="ARBA00022840"/>
    </source>
</evidence>
<dbReference type="PROSITE" id="PS50893">
    <property type="entry name" value="ABC_TRANSPORTER_2"/>
    <property type="match status" value="1"/>
</dbReference>
<dbReference type="STRING" id="1121409.SAMN02745124_04385"/>
<dbReference type="GO" id="GO:0005524">
    <property type="term" value="F:ATP binding"/>
    <property type="evidence" value="ECO:0007669"/>
    <property type="project" value="UniProtKB-KW"/>
</dbReference>
<keyword evidence="5" id="KW-1185">Reference proteome</keyword>
<evidence type="ECO:0000256" key="1">
    <source>
        <dbReference type="ARBA" id="ARBA00022741"/>
    </source>
</evidence>
<dbReference type="InterPro" id="IPR003593">
    <property type="entry name" value="AAA+_ATPase"/>
</dbReference>
<dbReference type="SMART" id="SM00382">
    <property type="entry name" value="AAA"/>
    <property type="match status" value="1"/>
</dbReference>
<dbReference type="EMBL" id="FQXS01000054">
    <property type="protein sequence ID" value="SHI14823.1"/>
    <property type="molecule type" value="Genomic_DNA"/>
</dbReference>
<dbReference type="RefSeq" id="WP_084540847.1">
    <property type="nucleotide sequence ID" value="NZ_FQXS01000054.1"/>
</dbReference>
<name>A0A1M5YTD3_9BACT</name>
<dbReference type="Gene3D" id="3.40.50.300">
    <property type="entry name" value="P-loop containing nucleotide triphosphate hydrolases"/>
    <property type="match status" value="1"/>
</dbReference>
<reference evidence="4 5" key="1">
    <citation type="submission" date="2016-11" db="EMBL/GenBank/DDBJ databases">
        <authorList>
            <person name="Jaros S."/>
            <person name="Januszkiewicz K."/>
            <person name="Wedrychowicz H."/>
        </authorList>
    </citation>
    <scope>NUCLEOTIDE SEQUENCE [LARGE SCALE GENOMIC DNA]</scope>
    <source>
        <strain evidence="4 5">DSM 9705</strain>
    </source>
</reference>
<sequence>MDNTSHTWIGRTGGCPGEPAGVGADDNLWPFRGIELPSPEGGGRAALAEIATEVSGLCHRYGSKTVYEDLTFSVDKGAVCGLLGKNGQGKSTLVNTLMGFLKPVRGVCRVLGEDSHDLSPLNRGRIGLLREGHLAYDFLTIEQSERFYGAFYPEWQAYRFYDLVDRMGMPRSSRLNRLSCGQRSQVVLGLIMAQNPDLLILDDFSLGLDAGYRRLFLEVLHDFTKNGDKTVFVTSHIVQDLENLVDQIIFIDRGRIWKTRLAAFLDSFKRYECIDLGGRQPVCDAVVRGVEWRNGSTFLYSFSGIDELIVLLEAQGCGPVRLQRRPMTLEDGFVGLLTVIMIEEG</sequence>
<dbReference type="CDD" id="cd03230">
    <property type="entry name" value="ABC_DR_subfamily_A"/>
    <property type="match status" value="1"/>
</dbReference>
<keyword evidence="1" id="KW-0547">Nucleotide-binding</keyword>
<evidence type="ECO:0000313" key="4">
    <source>
        <dbReference type="EMBL" id="SHI14823.1"/>
    </source>
</evidence>
<feature type="domain" description="ABC transporter" evidence="3">
    <location>
        <begin position="52"/>
        <end position="278"/>
    </location>
</feature>
<dbReference type="Proteomes" id="UP000184139">
    <property type="component" value="Unassembled WGS sequence"/>
</dbReference>
<gene>
    <name evidence="4" type="ORF">SAMN02745124_04385</name>
</gene>
<dbReference type="AlphaFoldDB" id="A0A1M5YTD3"/>